<sequence length="417" mass="46523">MSFPIDPNERRALTDDEILYCVERQPAASRSNPTGSRSFSQHSRQPSYAPPSQQQGPRNASSARRNTTSAGPSREDGRERYNPGDSRSYLRPSSSSRRFTDSADPTDPPPPFGQNVGAYDVPRQSASSNARSRNAHTVQPTTSLSPPTSRPVTRRVHSFGQGSKPASRRFDENEVFWNANMPYSDERVASACTDWLNERAVDARDTLEREEKLVKTKRDVEVKKQSAMTDQVFNDASKAARGLQLVVKQSGDVHAISELDSLIQSLGQLSAELHLERNIRDDVPEAQLRATDATWDGWKATKRAFDVATGNASLDDMRSFWDHHEAKKGVACQNSQEDEGSWHTMMRNLKGTPTDDILEAFEEERTSCRTQPSQYSQPTSQPSSSRASSSSLPPRQQRDQRLTLGQRPSSPGSSKRW</sequence>
<organism evidence="2 3">
    <name type="scientific">Cryptococcus amylolentus CBS 6273</name>
    <dbReference type="NCBI Taxonomy" id="1296118"/>
    <lineage>
        <taxon>Eukaryota</taxon>
        <taxon>Fungi</taxon>
        <taxon>Dikarya</taxon>
        <taxon>Basidiomycota</taxon>
        <taxon>Agaricomycotina</taxon>
        <taxon>Tremellomycetes</taxon>
        <taxon>Tremellales</taxon>
        <taxon>Cryptococcaceae</taxon>
        <taxon>Cryptococcus</taxon>
    </lineage>
</organism>
<name>A0A1E3KGA2_9TREE</name>
<dbReference type="EMBL" id="MEKH01000001">
    <property type="protein sequence ID" value="ODO12120.1"/>
    <property type="molecule type" value="Genomic_DNA"/>
</dbReference>
<dbReference type="Proteomes" id="UP000095149">
    <property type="component" value="Unassembled WGS sequence"/>
</dbReference>
<comment type="caution">
    <text evidence="2">The sequence shown here is derived from an EMBL/GenBank/DDBJ whole genome shotgun (WGS) entry which is preliminary data.</text>
</comment>
<dbReference type="AlphaFoldDB" id="A0A1E3KGA2"/>
<evidence type="ECO:0000313" key="2">
    <source>
        <dbReference type="EMBL" id="ODO12120.1"/>
    </source>
</evidence>
<feature type="region of interest" description="Disordered" evidence="1">
    <location>
        <begin position="24"/>
        <end position="167"/>
    </location>
</feature>
<feature type="region of interest" description="Disordered" evidence="1">
    <location>
        <begin position="365"/>
        <end position="417"/>
    </location>
</feature>
<evidence type="ECO:0000256" key="1">
    <source>
        <dbReference type="SAM" id="MobiDB-lite"/>
    </source>
</evidence>
<feature type="compositionally biased region" description="Low complexity" evidence="1">
    <location>
        <begin position="369"/>
        <end position="395"/>
    </location>
</feature>
<feature type="compositionally biased region" description="Polar residues" evidence="1">
    <location>
        <begin position="28"/>
        <end position="71"/>
    </location>
</feature>
<proteinExistence type="predicted"/>
<protein>
    <submittedName>
        <fullName evidence="2">Uncharacterized protein</fullName>
    </submittedName>
</protein>
<reference evidence="2 3" key="1">
    <citation type="submission" date="2016-06" db="EMBL/GenBank/DDBJ databases">
        <title>Evolution of pathogenesis and genome organization in the Tremellales.</title>
        <authorList>
            <person name="Cuomo C."/>
            <person name="Litvintseva A."/>
            <person name="Heitman J."/>
            <person name="Chen Y."/>
            <person name="Sun S."/>
            <person name="Springer D."/>
            <person name="Dromer F."/>
            <person name="Young S."/>
            <person name="Zeng Q."/>
            <person name="Chapman S."/>
            <person name="Gujja S."/>
            <person name="Saif S."/>
            <person name="Birren B."/>
        </authorList>
    </citation>
    <scope>NUCLEOTIDE SEQUENCE [LARGE SCALE GENOMIC DNA]</scope>
    <source>
        <strain evidence="2 3">CBS 6273</strain>
    </source>
</reference>
<feature type="compositionally biased region" description="Basic and acidic residues" evidence="1">
    <location>
        <begin position="73"/>
        <end position="82"/>
    </location>
</feature>
<evidence type="ECO:0000313" key="3">
    <source>
        <dbReference type="Proteomes" id="UP000095149"/>
    </source>
</evidence>
<feature type="compositionally biased region" description="Low complexity" evidence="1">
    <location>
        <begin position="86"/>
        <end position="97"/>
    </location>
</feature>
<feature type="compositionally biased region" description="Low complexity" evidence="1">
    <location>
        <begin position="125"/>
        <end position="151"/>
    </location>
</feature>
<accession>A0A1E3KGA2</accession>
<dbReference type="OrthoDB" id="10460049at2759"/>
<gene>
    <name evidence="2" type="ORF">I350_00906</name>
</gene>
<feature type="compositionally biased region" description="Polar residues" evidence="1">
    <location>
        <begin position="406"/>
        <end position="417"/>
    </location>
</feature>